<dbReference type="EMBL" id="HE600983">
    <property type="protein sequence ID" value="CAP32881.2"/>
    <property type="molecule type" value="Genomic_DNA"/>
</dbReference>
<evidence type="ECO:0000313" key="10">
    <source>
        <dbReference type="WormBase" id="CBG14304"/>
    </source>
</evidence>
<keyword evidence="3 5" id="KW-0863">Zinc-finger</keyword>
<feature type="domain" description="C2H2-type" evidence="7">
    <location>
        <begin position="72"/>
        <end position="102"/>
    </location>
</feature>
<evidence type="ECO:0000256" key="2">
    <source>
        <dbReference type="ARBA" id="ARBA00022737"/>
    </source>
</evidence>
<reference evidence="8 9" key="1">
    <citation type="journal article" date="2003" name="PLoS Biol.">
        <title>The genome sequence of Caenorhabditis briggsae: a platform for comparative genomics.</title>
        <authorList>
            <person name="Stein L.D."/>
            <person name="Bao Z."/>
            <person name="Blasiar D."/>
            <person name="Blumenthal T."/>
            <person name="Brent M.R."/>
            <person name="Chen N."/>
            <person name="Chinwalla A."/>
            <person name="Clarke L."/>
            <person name="Clee C."/>
            <person name="Coghlan A."/>
            <person name="Coulson A."/>
            <person name="D'Eustachio P."/>
            <person name="Fitch D.H."/>
            <person name="Fulton L.A."/>
            <person name="Fulton R.E."/>
            <person name="Griffiths-Jones S."/>
            <person name="Harris T.W."/>
            <person name="Hillier L.W."/>
            <person name="Kamath R."/>
            <person name="Kuwabara P.E."/>
            <person name="Mardis E.R."/>
            <person name="Marra M.A."/>
            <person name="Miner T.L."/>
            <person name="Minx P."/>
            <person name="Mullikin J.C."/>
            <person name="Plumb R.W."/>
            <person name="Rogers J."/>
            <person name="Schein J.E."/>
            <person name="Sohrmann M."/>
            <person name="Spieth J."/>
            <person name="Stajich J.E."/>
            <person name="Wei C."/>
            <person name="Willey D."/>
            <person name="Wilson R.K."/>
            <person name="Durbin R."/>
            <person name="Waterston R.H."/>
        </authorList>
    </citation>
    <scope>NUCLEOTIDE SEQUENCE [LARGE SCALE GENOMIC DNA]</scope>
    <source>
        <strain evidence="8 9">AF16</strain>
    </source>
</reference>
<dbReference type="Proteomes" id="UP000008549">
    <property type="component" value="Unassembled WGS sequence"/>
</dbReference>
<dbReference type="WormBase" id="CBG14304">
    <property type="protein sequence ID" value="CBP32304"/>
    <property type="gene ID" value="WBGene00034851"/>
    <property type="gene designation" value="Cbr-sdz-12"/>
</dbReference>
<evidence type="ECO:0000259" key="7">
    <source>
        <dbReference type="PROSITE" id="PS50157"/>
    </source>
</evidence>
<feature type="region of interest" description="Disordered" evidence="6">
    <location>
        <begin position="144"/>
        <end position="167"/>
    </location>
</feature>
<keyword evidence="1" id="KW-0479">Metal-binding</keyword>
<dbReference type="PANTHER" id="PTHR24409">
    <property type="entry name" value="ZINC FINGER PROTEIN 142"/>
    <property type="match status" value="1"/>
</dbReference>
<keyword evidence="4" id="KW-0862">Zinc</keyword>
<accession>A8XJQ5</accession>
<keyword evidence="9" id="KW-1185">Reference proteome</keyword>
<dbReference type="PROSITE" id="PS50157">
    <property type="entry name" value="ZINC_FINGER_C2H2_2"/>
    <property type="match status" value="2"/>
</dbReference>
<dbReference type="GO" id="GO:0006357">
    <property type="term" value="P:regulation of transcription by RNA polymerase II"/>
    <property type="evidence" value="ECO:0000318"/>
    <property type="project" value="GO_Central"/>
</dbReference>
<evidence type="ECO:0000256" key="3">
    <source>
        <dbReference type="ARBA" id="ARBA00022771"/>
    </source>
</evidence>
<name>A8XJQ5_CAEBR</name>
<dbReference type="AlphaFoldDB" id="A8XJQ5"/>
<dbReference type="SUPFAM" id="SSF57667">
    <property type="entry name" value="beta-beta-alpha zinc fingers"/>
    <property type="match status" value="1"/>
</dbReference>
<evidence type="ECO:0000256" key="5">
    <source>
        <dbReference type="PROSITE-ProRule" id="PRU00042"/>
    </source>
</evidence>
<evidence type="ECO:0000256" key="6">
    <source>
        <dbReference type="SAM" id="MobiDB-lite"/>
    </source>
</evidence>
<dbReference type="Gene3D" id="3.30.160.60">
    <property type="entry name" value="Classic Zinc Finger"/>
    <property type="match status" value="1"/>
</dbReference>
<keyword evidence="2" id="KW-0677">Repeat</keyword>
<evidence type="ECO:0000256" key="4">
    <source>
        <dbReference type="ARBA" id="ARBA00022833"/>
    </source>
</evidence>
<dbReference type="InterPro" id="IPR036236">
    <property type="entry name" value="Znf_C2H2_sf"/>
</dbReference>
<dbReference type="GO" id="GO:0005634">
    <property type="term" value="C:nucleus"/>
    <property type="evidence" value="ECO:0000318"/>
    <property type="project" value="GO_Central"/>
</dbReference>
<dbReference type="PANTHER" id="PTHR24409:SF295">
    <property type="entry name" value="AZ2-RELATED"/>
    <property type="match status" value="1"/>
</dbReference>
<dbReference type="HOGENOM" id="CLU_1095106_0_0_1"/>
<dbReference type="InterPro" id="IPR013087">
    <property type="entry name" value="Znf_C2H2_type"/>
</dbReference>
<protein>
    <submittedName>
        <fullName evidence="8">Protein CBG14304</fullName>
    </submittedName>
</protein>
<dbReference type="GO" id="GO:0008270">
    <property type="term" value="F:zinc ion binding"/>
    <property type="evidence" value="ECO:0007669"/>
    <property type="project" value="UniProtKB-KW"/>
</dbReference>
<dbReference type="eggNOG" id="KOG1721">
    <property type="taxonomic scope" value="Eukaryota"/>
</dbReference>
<feature type="domain" description="C2H2-type" evidence="7">
    <location>
        <begin position="42"/>
        <end position="69"/>
    </location>
</feature>
<gene>
    <name evidence="10" type="primary">sdz-12</name>
    <name evidence="8 10" type="ORF">CBG14304</name>
    <name evidence="8" type="ORF">CBG_14304</name>
</gene>
<reference evidence="8 9" key="2">
    <citation type="journal article" date="2011" name="PLoS Genet.">
        <title>Caenorhabditis briggsae recombinant inbred line genotypes reveal inter-strain incompatibility and the evolution of recombination.</title>
        <authorList>
            <person name="Ross J.A."/>
            <person name="Koboldt D.C."/>
            <person name="Staisch J.E."/>
            <person name="Chamberlin H.M."/>
            <person name="Gupta B.P."/>
            <person name="Miller R.D."/>
            <person name="Baird S.E."/>
            <person name="Haag E.S."/>
        </authorList>
    </citation>
    <scope>NUCLEOTIDE SEQUENCE [LARGE SCALE GENOMIC DNA]</scope>
    <source>
        <strain evidence="8 9">AF16</strain>
    </source>
</reference>
<organism evidence="8 9">
    <name type="scientific">Caenorhabditis briggsae</name>
    <dbReference type="NCBI Taxonomy" id="6238"/>
    <lineage>
        <taxon>Eukaryota</taxon>
        <taxon>Metazoa</taxon>
        <taxon>Ecdysozoa</taxon>
        <taxon>Nematoda</taxon>
        <taxon>Chromadorea</taxon>
        <taxon>Rhabditida</taxon>
        <taxon>Rhabditina</taxon>
        <taxon>Rhabditomorpha</taxon>
        <taxon>Rhabditoidea</taxon>
        <taxon>Rhabditidae</taxon>
        <taxon>Peloderinae</taxon>
        <taxon>Caenorhabditis</taxon>
    </lineage>
</organism>
<evidence type="ECO:0000256" key="1">
    <source>
        <dbReference type="ARBA" id="ARBA00022723"/>
    </source>
</evidence>
<dbReference type="InParanoid" id="A8XJQ5"/>
<sequence length="254" mass="29636">MGRPQKSPITFGNDLKCGHCGKYYESRQNMRSQLIRHGQRVFKCEICSESYHTKRELQRHSVHHYQKHRKCFTCIAVSCESKFDKVYKLQLHLKNDHNMSKTNYIQCKKCDFHFACPKSFNYHYVLYHSDININSAHLPEIKRDSPVKDENQSPKSESSKVSIYRSPRSVPAARQTYQPGMFMPYLALMQVPVESSAEQIGYPRISVTRNDEQCTRGSITRFGIPPTFNLIPFIPLVIPDFPIRQTQILLIYLN</sequence>
<dbReference type="SMART" id="SM00355">
    <property type="entry name" value="ZnF_C2H2"/>
    <property type="match status" value="4"/>
</dbReference>
<proteinExistence type="predicted"/>
<dbReference type="PROSITE" id="PS00028">
    <property type="entry name" value="ZINC_FINGER_C2H2_1"/>
    <property type="match status" value="3"/>
</dbReference>
<evidence type="ECO:0000313" key="8">
    <source>
        <dbReference type="EMBL" id="CAP32881.2"/>
    </source>
</evidence>
<evidence type="ECO:0000313" key="9">
    <source>
        <dbReference type="Proteomes" id="UP000008549"/>
    </source>
</evidence>